<dbReference type="InterPro" id="IPR017850">
    <property type="entry name" value="Alkaline_phosphatase_core_sf"/>
</dbReference>
<dbReference type="AlphaFoldDB" id="A0A221UTD0"/>
<evidence type="ECO:0000256" key="3">
    <source>
        <dbReference type="ARBA" id="ARBA00022801"/>
    </source>
</evidence>
<dbReference type="PROSITE" id="PS00523">
    <property type="entry name" value="SULFATASE_1"/>
    <property type="match status" value="1"/>
</dbReference>
<evidence type="ECO:0000256" key="4">
    <source>
        <dbReference type="ARBA" id="ARBA00022837"/>
    </source>
</evidence>
<dbReference type="PROSITE" id="PS00149">
    <property type="entry name" value="SULFATASE_2"/>
    <property type="match status" value="1"/>
</dbReference>
<dbReference type="EC" id="3.1.6.1" evidence="6"/>
<protein>
    <submittedName>
        <fullName evidence="6">Arylsulfatase</fullName>
        <ecNumber evidence="6">3.1.6.1</ecNumber>
    </submittedName>
</protein>
<feature type="domain" description="Sulfatase N-terminal" evidence="5">
    <location>
        <begin position="34"/>
        <end position="334"/>
    </location>
</feature>
<dbReference type="RefSeq" id="WP_093977603.1">
    <property type="nucleotide sequence ID" value="NZ_CP022515.1"/>
</dbReference>
<proteinExistence type="inferred from homology"/>
<dbReference type="PANTHER" id="PTHR42693:SF53">
    <property type="entry name" value="ENDO-4-O-SULFATASE"/>
    <property type="match status" value="1"/>
</dbReference>
<name>A0A221UTD0_9FLAO</name>
<evidence type="ECO:0000259" key="5">
    <source>
        <dbReference type="Pfam" id="PF00884"/>
    </source>
</evidence>
<dbReference type="Proteomes" id="UP000204551">
    <property type="component" value="Chromosome"/>
</dbReference>
<dbReference type="InterPro" id="IPR050738">
    <property type="entry name" value="Sulfatase"/>
</dbReference>
<dbReference type="Gene3D" id="3.30.1120.10">
    <property type="match status" value="1"/>
</dbReference>
<accession>A0A221UTD0</accession>
<evidence type="ECO:0000313" key="7">
    <source>
        <dbReference type="Proteomes" id="UP000204551"/>
    </source>
</evidence>
<evidence type="ECO:0000313" key="6">
    <source>
        <dbReference type="EMBL" id="ASO04649.1"/>
    </source>
</evidence>
<comment type="similarity">
    <text evidence="1">Belongs to the sulfatase family.</text>
</comment>
<dbReference type="GO" id="GO:0004065">
    <property type="term" value="F:arylsulfatase activity"/>
    <property type="evidence" value="ECO:0007669"/>
    <property type="project" value="UniProtKB-EC"/>
</dbReference>
<dbReference type="Gene3D" id="3.40.720.10">
    <property type="entry name" value="Alkaline Phosphatase, subunit A"/>
    <property type="match status" value="1"/>
</dbReference>
<evidence type="ECO:0000256" key="1">
    <source>
        <dbReference type="ARBA" id="ARBA00008779"/>
    </source>
</evidence>
<dbReference type="PANTHER" id="PTHR42693">
    <property type="entry name" value="ARYLSULFATASE FAMILY MEMBER"/>
    <property type="match status" value="1"/>
</dbReference>
<dbReference type="InterPro" id="IPR000917">
    <property type="entry name" value="Sulfatase_N"/>
</dbReference>
<keyword evidence="3 6" id="KW-0378">Hydrolase</keyword>
<dbReference type="SUPFAM" id="SSF53649">
    <property type="entry name" value="Alkaline phosphatase-like"/>
    <property type="match status" value="1"/>
</dbReference>
<keyword evidence="2" id="KW-0479">Metal-binding</keyword>
<dbReference type="GO" id="GO:0046872">
    <property type="term" value="F:metal ion binding"/>
    <property type="evidence" value="ECO:0007669"/>
    <property type="project" value="UniProtKB-KW"/>
</dbReference>
<reference evidence="6 7" key="1">
    <citation type="submission" date="2017-07" db="EMBL/GenBank/DDBJ databases">
        <title>Genome Sequence of Arenibacter algicola Strain SMS7 Isolated from a culture of the Diatom Skeletonema marinoi.</title>
        <authorList>
            <person name="Topel M."/>
            <person name="Pinder M.I.M."/>
            <person name="Johansson O.N."/>
            <person name="Kourtchenko O."/>
            <person name="Godhe A."/>
            <person name="Clarke A.K."/>
        </authorList>
    </citation>
    <scope>NUCLEOTIDE SEQUENCE [LARGE SCALE GENOMIC DNA]</scope>
    <source>
        <strain evidence="6 7">SMS7</strain>
    </source>
</reference>
<gene>
    <name evidence="6" type="primary">atsA</name>
    <name evidence="6" type="ORF">AREALGSMS7_01174</name>
</gene>
<dbReference type="Pfam" id="PF00884">
    <property type="entry name" value="Sulfatase"/>
    <property type="match status" value="1"/>
</dbReference>
<sequence>MHKNFNYTKSVLLSLLLIIFLIHYCTGQSTWKQPNVILILADDMGYGDISAFNGGLNSTPTLDKLSKESVYFTQAYSGSPVCTPSRAALLTGRYPHRTGAITLNMELFPELTRIHEDEITIADVFRKNGYATGLIGKWHNGDGEEYHPMRRGFQEFEGFKGYDVSKDYFNYKLDINGQYQDFSNDYLTENLTQRAISFVNRHKNEPFFLHLAHYAPHRPLSAPKDLIDSYVKKGFDQNTATVYAMIEIMDKGIGDLISELNHLKIRNNTIVIFASDNGPDPIVGARFNHGLKGTKYTVDEGGIHVPLLFNWPNTLTPKSIDKVAHFTDVLPTLIEECRLEFTENTKFDGGSLSGLLYGAKKENDLPQYRFWQWNRGVPYYTHNAAIRDGDWKLVRPFNTRNMVFGQSMEKPQLFNIKNDPSEKMDLSDIERGRYNMMSVKLEQWCREVEWERLSK</sequence>
<evidence type="ECO:0000256" key="2">
    <source>
        <dbReference type="ARBA" id="ARBA00022723"/>
    </source>
</evidence>
<keyword evidence="4" id="KW-0106">Calcium</keyword>
<dbReference type="KEGG" id="aalg:AREALGSMS7_01174"/>
<dbReference type="EMBL" id="CP022515">
    <property type="protein sequence ID" value="ASO04649.1"/>
    <property type="molecule type" value="Genomic_DNA"/>
</dbReference>
<dbReference type="InterPro" id="IPR024607">
    <property type="entry name" value="Sulfatase_CS"/>
</dbReference>
<organism evidence="6 7">
    <name type="scientific">Arenibacter algicola</name>
    <dbReference type="NCBI Taxonomy" id="616991"/>
    <lineage>
        <taxon>Bacteria</taxon>
        <taxon>Pseudomonadati</taxon>
        <taxon>Bacteroidota</taxon>
        <taxon>Flavobacteriia</taxon>
        <taxon>Flavobacteriales</taxon>
        <taxon>Flavobacteriaceae</taxon>
        <taxon>Arenibacter</taxon>
    </lineage>
</organism>